<evidence type="ECO:0000256" key="2">
    <source>
        <dbReference type="ARBA" id="ARBA00023134"/>
    </source>
</evidence>
<keyword evidence="1" id="KW-0547">Nucleotide-binding</keyword>
<keyword evidence="6" id="KW-1185">Reference proteome</keyword>
<dbReference type="SUPFAM" id="SSF52540">
    <property type="entry name" value="P-loop containing nucleoside triphosphate hydrolases"/>
    <property type="match status" value="1"/>
</dbReference>
<evidence type="ECO:0000256" key="3">
    <source>
        <dbReference type="ARBA" id="ARBA00023224"/>
    </source>
</evidence>
<dbReference type="InterPro" id="IPR011025">
    <property type="entry name" value="GproteinA_insert"/>
</dbReference>
<dbReference type="Proteomes" id="UP000823674">
    <property type="component" value="Chromosome A01"/>
</dbReference>
<sequence>MAKILRKFSALPSPIPNEDDSDSFQIDYSFAEEYKGPLIANLPRANPVQVDQIPTALPVSFSSLSSGGVSYPVVQPLVTKKPPEKKKKNVLVDAAATPSLVSGSSASSSSKRLEVAVDSPSSSGEVIEESDGDDCSDEGQGNRVRFDVPSEGNGCDESFYNSDEESIAAAATPVAERKGKKGSCYRCLMGNRFTEKELCIVCCAKYCSNCVRRAMGAMPEGRKCQTCIGFGIAEDNRKSLGKCSRMLKRVLTDSELKQVMQAEISCKVNQLPSRLIAVNGKGLDEEELYMLQTCPNPPKKLKPGEYWYDKVAGYWGKVGEKPCQIISPHMNIGGNIKKEASNGDSGIFINNREITKSELTILKMVGVQCEGKPHFWVNSDGSYQEEGQNRIMGNIWSKKRARIACVVFSLPAPPTSSAVEPNDEPVYEHKMLNKLLLIGEEKCGATTIYKQARSLYKVPFPEDERERIKVIIQTNLYGYLAMVLEAHEEEMNNTGGDESSAKTVSTISPRLKHFSDWLLKEKEEGNLKIFPASSRENAQTVAELWRVPAIQATYKRLRDTLPRNAVYFLGRILEISRAEYNPSEMDILQAEGISSIEGLSCVEFSFPSTAQEDSLEMDYQHDPEMKYQLIRLKPRCLRENWKLLEMFEDADLVIFCVSLTDYGEYIEDADGVLVNKMIANKQLFESMVNHPILAGKRFLLVLTKFDLLEEKIEEVPLRTCEWFEDFNPLISQNQTSRHNPPMAQRAFHYIGYQFKRLYDSLVEPFSMRGGGRSFRPKLFVSQVSLESDTVDNALRYAREILKWHVEETSMFQEMSTTSGYSWRFLFVNTNVKGCSINIAQKQSIKTAQHHQQKPTPQPIQKPSRDRQTKELSETKQVQASCSKSMEKQMLQLHNRYA</sequence>
<evidence type="ECO:0000313" key="6">
    <source>
        <dbReference type="Proteomes" id="UP000823674"/>
    </source>
</evidence>
<dbReference type="InterPro" id="IPR001019">
    <property type="entry name" value="Gprotein_alpha_su"/>
</dbReference>
<feature type="region of interest" description="Disordered" evidence="4">
    <location>
        <begin position="843"/>
        <end position="884"/>
    </location>
</feature>
<feature type="compositionally biased region" description="Polar residues" evidence="4">
    <location>
        <begin position="874"/>
        <end position="883"/>
    </location>
</feature>
<accession>A0ABQ7NRQ4</accession>
<gene>
    <name evidence="5" type="primary">A01p004380.1_BraROA</name>
    <name evidence="5" type="ORF">IGI04_000362</name>
</gene>
<dbReference type="EMBL" id="JADBGQ010000001">
    <property type="protein sequence ID" value="KAG5412795.1"/>
    <property type="molecule type" value="Genomic_DNA"/>
</dbReference>
<evidence type="ECO:0000313" key="5">
    <source>
        <dbReference type="EMBL" id="KAG5412795.1"/>
    </source>
</evidence>
<evidence type="ECO:0000256" key="1">
    <source>
        <dbReference type="ARBA" id="ARBA00022741"/>
    </source>
</evidence>
<keyword evidence="3" id="KW-0807">Transducer</keyword>
<organism evidence="5 6">
    <name type="scientific">Brassica rapa subsp. trilocularis</name>
    <dbReference type="NCBI Taxonomy" id="1813537"/>
    <lineage>
        <taxon>Eukaryota</taxon>
        <taxon>Viridiplantae</taxon>
        <taxon>Streptophyta</taxon>
        <taxon>Embryophyta</taxon>
        <taxon>Tracheophyta</taxon>
        <taxon>Spermatophyta</taxon>
        <taxon>Magnoliopsida</taxon>
        <taxon>eudicotyledons</taxon>
        <taxon>Gunneridae</taxon>
        <taxon>Pentapetalae</taxon>
        <taxon>rosids</taxon>
        <taxon>malvids</taxon>
        <taxon>Brassicales</taxon>
        <taxon>Brassicaceae</taxon>
        <taxon>Brassiceae</taxon>
        <taxon>Brassica</taxon>
    </lineage>
</organism>
<protein>
    <submittedName>
        <fullName evidence="5">Uncharacterized protein</fullName>
    </submittedName>
</protein>
<feature type="compositionally biased region" description="Acidic residues" evidence="4">
    <location>
        <begin position="126"/>
        <end position="137"/>
    </location>
</feature>
<dbReference type="SMART" id="SM00275">
    <property type="entry name" value="G_alpha"/>
    <property type="match status" value="1"/>
</dbReference>
<name>A0ABQ7NRQ4_BRACM</name>
<dbReference type="Gene3D" id="1.10.400.10">
    <property type="entry name" value="GI Alpha 1, domain 2-like"/>
    <property type="match status" value="1"/>
</dbReference>
<dbReference type="PROSITE" id="PS51882">
    <property type="entry name" value="G_ALPHA"/>
    <property type="match status" value="1"/>
</dbReference>
<feature type="non-terminal residue" evidence="5">
    <location>
        <position position="897"/>
    </location>
</feature>
<dbReference type="SUPFAM" id="SSF47895">
    <property type="entry name" value="Transducin (alpha subunit), insertion domain"/>
    <property type="match status" value="1"/>
</dbReference>
<proteinExistence type="predicted"/>
<evidence type="ECO:0000256" key="4">
    <source>
        <dbReference type="SAM" id="MobiDB-lite"/>
    </source>
</evidence>
<feature type="region of interest" description="Disordered" evidence="4">
    <location>
        <begin position="111"/>
        <end position="147"/>
    </location>
</feature>
<dbReference type="PANTHER" id="PTHR36486">
    <property type="entry name" value="OS01G0977800 PROTEIN"/>
    <property type="match status" value="1"/>
</dbReference>
<feature type="compositionally biased region" description="Basic and acidic residues" evidence="4">
    <location>
        <begin position="862"/>
        <end position="873"/>
    </location>
</feature>
<comment type="caution">
    <text evidence="5">The sequence shown here is derived from an EMBL/GenBank/DDBJ whole genome shotgun (WGS) entry which is preliminary data.</text>
</comment>
<dbReference type="Gene3D" id="3.40.50.300">
    <property type="entry name" value="P-loop containing nucleotide triphosphate hydrolases"/>
    <property type="match status" value="1"/>
</dbReference>
<dbReference type="PANTHER" id="PTHR36486:SF4">
    <property type="entry name" value="PH DOMAIN-CONTAINING PROTEIN"/>
    <property type="match status" value="1"/>
</dbReference>
<dbReference type="Pfam" id="PF00503">
    <property type="entry name" value="G-alpha"/>
    <property type="match status" value="1"/>
</dbReference>
<reference evidence="5 6" key="1">
    <citation type="submission" date="2021-03" db="EMBL/GenBank/DDBJ databases">
        <authorList>
            <person name="King G.J."/>
            <person name="Bancroft I."/>
            <person name="Baten A."/>
            <person name="Bloomfield J."/>
            <person name="Borpatragohain P."/>
            <person name="He Z."/>
            <person name="Irish N."/>
            <person name="Irwin J."/>
            <person name="Liu K."/>
            <person name="Mauleon R.P."/>
            <person name="Moore J."/>
            <person name="Morris R."/>
            <person name="Ostergaard L."/>
            <person name="Wang B."/>
            <person name="Wells R."/>
        </authorList>
    </citation>
    <scope>NUCLEOTIDE SEQUENCE [LARGE SCALE GENOMIC DNA]</scope>
    <source>
        <strain evidence="5">R-o-18</strain>
        <tissue evidence="5">Leaf</tissue>
    </source>
</reference>
<keyword evidence="2" id="KW-0342">GTP-binding</keyword>
<dbReference type="InterPro" id="IPR053057">
    <property type="entry name" value="XLG_GTP-binding"/>
</dbReference>
<dbReference type="InterPro" id="IPR027417">
    <property type="entry name" value="P-loop_NTPase"/>
</dbReference>